<dbReference type="GO" id="GO:0005634">
    <property type="term" value="C:nucleus"/>
    <property type="evidence" value="ECO:0007669"/>
    <property type="project" value="UniProtKB-SubCell"/>
</dbReference>
<evidence type="ECO:0000256" key="2">
    <source>
        <dbReference type="ARBA" id="ARBA00023015"/>
    </source>
</evidence>
<dbReference type="OrthoDB" id="5424793at2759"/>
<feature type="region of interest" description="Disordered" evidence="6">
    <location>
        <begin position="55"/>
        <end position="79"/>
    </location>
</feature>
<name>A0A9P8N1M8_9HYPO</name>
<dbReference type="PROSITE" id="PS50048">
    <property type="entry name" value="ZN2_CY6_FUNGAL_2"/>
    <property type="match status" value="1"/>
</dbReference>
<dbReference type="SUPFAM" id="SSF57701">
    <property type="entry name" value="Zn2/Cys6 DNA-binding domain"/>
    <property type="match status" value="1"/>
</dbReference>
<evidence type="ECO:0000256" key="1">
    <source>
        <dbReference type="ARBA" id="ARBA00004123"/>
    </source>
</evidence>
<comment type="subcellular location">
    <subcellularLocation>
        <location evidence="1">Nucleus</location>
    </subcellularLocation>
</comment>
<comment type="caution">
    <text evidence="8">The sequence shown here is derived from an EMBL/GenBank/DDBJ whole genome shotgun (WGS) entry which is preliminary data.</text>
</comment>
<keyword evidence="3" id="KW-0238">DNA-binding</keyword>
<dbReference type="AlphaFoldDB" id="A0A9P8N1M8"/>
<dbReference type="PANTHER" id="PTHR31845">
    <property type="entry name" value="FINGER DOMAIN PROTEIN, PUTATIVE-RELATED"/>
    <property type="match status" value="1"/>
</dbReference>
<dbReference type="EMBL" id="JAIZPD010000004">
    <property type="protein sequence ID" value="KAH0964286.1"/>
    <property type="molecule type" value="Genomic_DNA"/>
</dbReference>
<dbReference type="PROSITE" id="PS00463">
    <property type="entry name" value="ZN2_CY6_FUNGAL_1"/>
    <property type="match status" value="1"/>
</dbReference>
<reference evidence="8" key="1">
    <citation type="submission" date="2021-09" db="EMBL/GenBank/DDBJ databases">
        <title>A high-quality genome of the endoparasitic fungus Hirsutella rhossiliensis with a comparison of Hirsutella genomes reveals transposable elements contributing to genome size variation.</title>
        <authorList>
            <person name="Lin R."/>
            <person name="Jiao Y."/>
            <person name="Sun X."/>
            <person name="Ling J."/>
            <person name="Xie B."/>
            <person name="Cheng X."/>
        </authorList>
    </citation>
    <scope>NUCLEOTIDE SEQUENCE</scope>
    <source>
        <strain evidence="8">HR02</strain>
    </source>
</reference>
<dbReference type="RefSeq" id="XP_044721799.1">
    <property type="nucleotide sequence ID" value="XM_044863185.1"/>
</dbReference>
<keyword evidence="9" id="KW-1185">Reference proteome</keyword>
<dbReference type="GeneID" id="68353843"/>
<keyword evidence="5" id="KW-0539">Nucleus</keyword>
<protein>
    <recommendedName>
        <fullName evidence="7">Zn(2)-C6 fungal-type domain-containing protein</fullName>
    </recommendedName>
</protein>
<evidence type="ECO:0000256" key="6">
    <source>
        <dbReference type="SAM" id="MobiDB-lite"/>
    </source>
</evidence>
<evidence type="ECO:0000259" key="7">
    <source>
        <dbReference type="PROSITE" id="PS50048"/>
    </source>
</evidence>
<evidence type="ECO:0000256" key="5">
    <source>
        <dbReference type="ARBA" id="ARBA00023242"/>
    </source>
</evidence>
<keyword evidence="4" id="KW-0804">Transcription</keyword>
<dbReference type="GO" id="GO:0000976">
    <property type="term" value="F:transcription cis-regulatory region binding"/>
    <property type="evidence" value="ECO:0007669"/>
    <property type="project" value="TreeGrafter"/>
</dbReference>
<evidence type="ECO:0000313" key="8">
    <source>
        <dbReference type="EMBL" id="KAH0964286.1"/>
    </source>
</evidence>
<accession>A0A9P8N1M8</accession>
<dbReference type="Proteomes" id="UP000824596">
    <property type="component" value="Unassembled WGS sequence"/>
</dbReference>
<gene>
    <name evidence="8" type="ORF">HRG_04714</name>
</gene>
<dbReference type="GO" id="GO:0000981">
    <property type="term" value="F:DNA-binding transcription factor activity, RNA polymerase II-specific"/>
    <property type="evidence" value="ECO:0007669"/>
    <property type="project" value="InterPro"/>
</dbReference>
<feature type="region of interest" description="Disordered" evidence="6">
    <location>
        <begin position="113"/>
        <end position="150"/>
    </location>
</feature>
<dbReference type="CDD" id="cd00067">
    <property type="entry name" value="GAL4"/>
    <property type="match status" value="1"/>
</dbReference>
<sequence>MAPDAGIADAARKRISTACEACRATKVRCRPSEFPDVCQKCLAFKRECISRMCPRPRRSRKAKQSQDGRLPCLSSSPSGPSGTFTIDFTIPAKSELDNSVDVLRDSHVQSLERLFPDDGDDGDGSDAQQWVSPGAADVQAPSTSSAQPHLHSIHDGHAKPLFNMASAESLLHSFRRNKLEHLPCTVLAADASVPHLAATRPFVLLAILAASSGSKTLQGHGLYDDEFRRVLGYKFVAGGERSLELLQGILIYSSWYPFHLRPKEKQAFQYLRMATDIIHDLDLAPELPAGVDASVMDLTDGQLDGIRAYLTYVHISSTQVVSWKTNPKIPSLYNSWTTTYCDVLESKARVEGDAVLAALCRNSCALHEAFQVTHEFSGQQDHHRWLILSGLATKLAEARARASPAVVSNVSFSLQCHFIDVYLDCGSLLRLPRATRRRHGEDGLLPLLPTKMYECVVKLRMLLDHLAALDEAAFLCFTVDDWVRLILTVILSLRLSFPMSECPDFDASWARSQLQFDQFLSRIIGETDSTPASRNLDILSASRIILRVVKDKYHRRLRALEEKQAAPPDKANGCPMFDAFLEPYLPLWEAELGHPPLPATTMSSGSGEEAAAPLPIFHDLWATMTMNWAGGDIG</sequence>
<proteinExistence type="predicted"/>
<organism evidence="8 9">
    <name type="scientific">Hirsutella rhossiliensis</name>
    <dbReference type="NCBI Taxonomy" id="111463"/>
    <lineage>
        <taxon>Eukaryota</taxon>
        <taxon>Fungi</taxon>
        <taxon>Dikarya</taxon>
        <taxon>Ascomycota</taxon>
        <taxon>Pezizomycotina</taxon>
        <taxon>Sordariomycetes</taxon>
        <taxon>Hypocreomycetidae</taxon>
        <taxon>Hypocreales</taxon>
        <taxon>Ophiocordycipitaceae</taxon>
        <taxon>Hirsutella</taxon>
    </lineage>
</organism>
<dbReference type="PANTHER" id="PTHR31845:SF10">
    <property type="entry name" value="ZN(II)2CYS6 TRANSCRIPTION FACTOR (EUROFUNG)"/>
    <property type="match status" value="1"/>
</dbReference>
<feature type="domain" description="Zn(2)-C6 fungal-type" evidence="7">
    <location>
        <begin position="18"/>
        <end position="50"/>
    </location>
</feature>
<dbReference type="InterPro" id="IPR036864">
    <property type="entry name" value="Zn2-C6_fun-type_DNA-bd_sf"/>
</dbReference>
<evidence type="ECO:0000256" key="4">
    <source>
        <dbReference type="ARBA" id="ARBA00023163"/>
    </source>
</evidence>
<keyword evidence="2" id="KW-0805">Transcription regulation</keyword>
<evidence type="ECO:0000313" key="9">
    <source>
        <dbReference type="Proteomes" id="UP000824596"/>
    </source>
</evidence>
<dbReference type="InterPro" id="IPR051089">
    <property type="entry name" value="prtT"/>
</dbReference>
<dbReference type="InterPro" id="IPR001138">
    <property type="entry name" value="Zn2Cys6_DnaBD"/>
</dbReference>
<dbReference type="GO" id="GO:0008270">
    <property type="term" value="F:zinc ion binding"/>
    <property type="evidence" value="ECO:0007669"/>
    <property type="project" value="InterPro"/>
</dbReference>
<evidence type="ECO:0000256" key="3">
    <source>
        <dbReference type="ARBA" id="ARBA00023125"/>
    </source>
</evidence>